<comment type="caution">
    <text evidence="8">The sequence shown here is derived from an EMBL/GenBank/DDBJ whole genome shotgun (WGS) entry which is preliminary data.</text>
</comment>
<feature type="transmembrane region" description="Helical" evidence="7">
    <location>
        <begin position="242"/>
        <end position="268"/>
    </location>
</feature>
<evidence type="ECO:0000256" key="4">
    <source>
        <dbReference type="ARBA" id="ARBA00022989"/>
    </source>
</evidence>
<comment type="similarity">
    <text evidence="2">Belongs to the UPF0014 family.</text>
</comment>
<dbReference type="PANTHER" id="PTHR30028:SF0">
    <property type="entry name" value="PROTEIN ALUMINUM SENSITIVE 3"/>
    <property type="match status" value="1"/>
</dbReference>
<comment type="subcellular location">
    <subcellularLocation>
        <location evidence="1">Membrane</location>
        <topology evidence="1">Multi-pass membrane protein</topology>
    </subcellularLocation>
</comment>
<evidence type="ECO:0000313" key="9">
    <source>
        <dbReference type="Proteomes" id="UP000726737"/>
    </source>
</evidence>
<dbReference type="OrthoDB" id="432685at2759"/>
<feature type="transmembrane region" description="Helical" evidence="7">
    <location>
        <begin position="55"/>
        <end position="77"/>
    </location>
</feature>
<dbReference type="PANTHER" id="PTHR30028">
    <property type="entry name" value="UPF0014 INNER MEMBRANE PROTEIN YBBM-RELATED"/>
    <property type="match status" value="1"/>
</dbReference>
<feature type="compositionally biased region" description="Polar residues" evidence="6">
    <location>
        <begin position="327"/>
        <end position="340"/>
    </location>
</feature>
<sequence>MDDMYCAFFGDKDGGCGGQKPMVELQWYHVAIASSLVVVNGILSMILGLHLEKSLFISAIRCIVQLSIMGMVLQNIFDAENPILVILMALLLITLGAYEAVFNTSKRRHKYMFPSVLVSMGCSCLIIGTFGKLAMGVDPLHSPKEFIPVLGMLLGNTMTGIALGLDQCLSQMSENKEKIELYLSMGANRWEACRPVAVDAMRRAMMPTVNQMSIIGLISIPGMMTGQLIAGASVMNAAKSQMIIMFLISGAAAFGTLSSVLICLRVCFDSSDRLRPERIIKSKSIIPKSLSDFTRRATNRIGTTLCCCWYNPIPSRSPSPSLEEGGQSPSPNSDRSQTQNKKQDHNNINDHNYDQDQSKNKNKNKNGGINDEGKGKVTAITKLKSHNICLLILYIMGAEL</sequence>
<dbReference type="Pfam" id="PF03649">
    <property type="entry name" value="UPF0014"/>
    <property type="match status" value="1"/>
</dbReference>
<reference evidence="8" key="1">
    <citation type="journal article" date="2020" name="Fungal Divers.">
        <title>Resolving the Mortierellaceae phylogeny through synthesis of multi-gene phylogenetics and phylogenomics.</title>
        <authorList>
            <person name="Vandepol N."/>
            <person name="Liber J."/>
            <person name="Desiro A."/>
            <person name="Na H."/>
            <person name="Kennedy M."/>
            <person name="Barry K."/>
            <person name="Grigoriev I.V."/>
            <person name="Miller A.N."/>
            <person name="O'Donnell K."/>
            <person name="Stajich J.E."/>
            <person name="Bonito G."/>
        </authorList>
    </citation>
    <scope>NUCLEOTIDE SEQUENCE</scope>
    <source>
        <strain evidence="8">KOD948</strain>
    </source>
</reference>
<evidence type="ECO:0000256" key="2">
    <source>
        <dbReference type="ARBA" id="ARBA00005268"/>
    </source>
</evidence>
<evidence type="ECO:0000256" key="7">
    <source>
        <dbReference type="SAM" id="Phobius"/>
    </source>
</evidence>
<keyword evidence="5 7" id="KW-0472">Membrane</keyword>
<evidence type="ECO:0000256" key="3">
    <source>
        <dbReference type="ARBA" id="ARBA00022692"/>
    </source>
</evidence>
<evidence type="ECO:0000256" key="1">
    <source>
        <dbReference type="ARBA" id="ARBA00004141"/>
    </source>
</evidence>
<keyword evidence="9" id="KW-1185">Reference proteome</keyword>
<keyword evidence="3 7" id="KW-0812">Transmembrane</keyword>
<feature type="transmembrane region" description="Helical" evidence="7">
    <location>
        <begin position="83"/>
        <end position="101"/>
    </location>
</feature>
<feature type="transmembrane region" description="Helical" evidence="7">
    <location>
        <begin position="212"/>
        <end position="230"/>
    </location>
</feature>
<evidence type="ECO:0000256" key="6">
    <source>
        <dbReference type="SAM" id="MobiDB-lite"/>
    </source>
</evidence>
<dbReference type="GO" id="GO:0005886">
    <property type="term" value="C:plasma membrane"/>
    <property type="evidence" value="ECO:0007669"/>
    <property type="project" value="TreeGrafter"/>
</dbReference>
<gene>
    <name evidence="8" type="ORF">BG011_009653</name>
</gene>
<evidence type="ECO:0000313" key="8">
    <source>
        <dbReference type="EMBL" id="KAG0262822.1"/>
    </source>
</evidence>
<feature type="transmembrane region" description="Helical" evidence="7">
    <location>
        <begin position="27"/>
        <end position="48"/>
    </location>
</feature>
<name>A0A9P6U7H4_9FUNG</name>
<dbReference type="EMBL" id="JAAAJA010000088">
    <property type="protein sequence ID" value="KAG0262822.1"/>
    <property type="molecule type" value="Genomic_DNA"/>
</dbReference>
<feature type="transmembrane region" description="Helical" evidence="7">
    <location>
        <begin position="146"/>
        <end position="165"/>
    </location>
</feature>
<feature type="transmembrane region" description="Helical" evidence="7">
    <location>
        <begin position="113"/>
        <end position="134"/>
    </location>
</feature>
<dbReference type="Proteomes" id="UP000726737">
    <property type="component" value="Unassembled WGS sequence"/>
</dbReference>
<evidence type="ECO:0000256" key="5">
    <source>
        <dbReference type="ARBA" id="ARBA00023136"/>
    </source>
</evidence>
<proteinExistence type="inferred from homology"/>
<keyword evidence="4 7" id="KW-1133">Transmembrane helix</keyword>
<feature type="region of interest" description="Disordered" evidence="6">
    <location>
        <begin position="317"/>
        <end position="373"/>
    </location>
</feature>
<protein>
    <submittedName>
        <fullName evidence="8">Uncharacterized protein</fullName>
    </submittedName>
</protein>
<dbReference type="InterPro" id="IPR005226">
    <property type="entry name" value="UPF0014_fam"/>
</dbReference>
<organism evidence="8 9">
    <name type="scientific">Mortierella polycephala</name>
    <dbReference type="NCBI Taxonomy" id="41804"/>
    <lineage>
        <taxon>Eukaryota</taxon>
        <taxon>Fungi</taxon>
        <taxon>Fungi incertae sedis</taxon>
        <taxon>Mucoromycota</taxon>
        <taxon>Mortierellomycotina</taxon>
        <taxon>Mortierellomycetes</taxon>
        <taxon>Mortierellales</taxon>
        <taxon>Mortierellaceae</taxon>
        <taxon>Mortierella</taxon>
    </lineage>
</organism>
<accession>A0A9P6U7H4</accession>
<feature type="compositionally biased region" description="Basic and acidic residues" evidence="6">
    <location>
        <begin position="341"/>
        <end position="359"/>
    </location>
</feature>
<dbReference type="AlphaFoldDB" id="A0A9P6U7H4"/>